<reference evidence="7 8" key="1">
    <citation type="journal article" date="2013" name="Proc. Natl. Acad. Sci. U.S.A.">
        <title>Fine-scale variation in meiotic recombination in Mimulus inferred from population shotgun sequencing.</title>
        <authorList>
            <person name="Hellsten U."/>
            <person name="Wright K.M."/>
            <person name="Jenkins J."/>
            <person name="Shu S."/>
            <person name="Yuan Y."/>
            <person name="Wessler S.R."/>
            <person name="Schmutz J."/>
            <person name="Willis J.H."/>
            <person name="Rokhsar D.S."/>
        </authorList>
    </citation>
    <scope>NUCLEOTIDE SEQUENCE [LARGE SCALE GENOMIC DNA]</scope>
    <source>
        <strain evidence="8">cv. DUN x IM62</strain>
    </source>
</reference>
<evidence type="ECO:0000256" key="3">
    <source>
        <dbReference type="ARBA" id="ARBA00022471"/>
    </source>
</evidence>
<dbReference type="GO" id="GO:0005576">
    <property type="term" value="C:extracellular region"/>
    <property type="evidence" value="ECO:0007669"/>
    <property type="project" value="UniProtKB-SubCell"/>
</dbReference>
<evidence type="ECO:0000256" key="6">
    <source>
        <dbReference type="RuleBase" id="RU367044"/>
    </source>
</evidence>
<evidence type="ECO:0000313" key="7">
    <source>
        <dbReference type="EMBL" id="EYU39656.1"/>
    </source>
</evidence>
<evidence type="ECO:0000256" key="2">
    <source>
        <dbReference type="ARBA" id="ARBA00005581"/>
    </source>
</evidence>
<keyword evidence="4 6" id="KW-0964">Secreted</keyword>
<dbReference type="Pfam" id="PF05938">
    <property type="entry name" value="Self-incomp_S1"/>
    <property type="match status" value="1"/>
</dbReference>
<keyword evidence="3 6" id="KW-0713">Self-incompatibility</keyword>
<accession>A0A022RHI8</accession>
<evidence type="ECO:0000256" key="5">
    <source>
        <dbReference type="ARBA" id="ARBA00022729"/>
    </source>
</evidence>
<evidence type="ECO:0000256" key="4">
    <source>
        <dbReference type="ARBA" id="ARBA00022525"/>
    </source>
</evidence>
<keyword evidence="5 6" id="KW-0732">Signal</keyword>
<evidence type="ECO:0000313" key="8">
    <source>
        <dbReference type="Proteomes" id="UP000030748"/>
    </source>
</evidence>
<proteinExistence type="inferred from homology"/>
<dbReference type="Proteomes" id="UP000030748">
    <property type="component" value="Unassembled WGS sequence"/>
</dbReference>
<dbReference type="GO" id="GO:0060320">
    <property type="term" value="P:rejection of self pollen"/>
    <property type="evidence" value="ECO:0007669"/>
    <property type="project" value="UniProtKB-KW"/>
</dbReference>
<comment type="similarity">
    <text evidence="2 6">Belongs to the plant self-incompatibility (S1) protein family.</text>
</comment>
<dbReference type="PANTHER" id="PTHR31232">
    <property type="match status" value="1"/>
</dbReference>
<gene>
    <name evidence="7" type="ORF">MIMGU_mgv1a018626mg</name>
</gene>
<name>A0A022RHI8_ERYGU</name>
<sequence>MKNIITCLVLLANILSTVTSSCLFSDQYEVHVVNKMPLPKLKLHCASGDNDLGGNHFNTPNFDFHWKFCENVLRNTLYFCHLSWGNKEVAFDAFKSKKTECPNGVCYYEARSDGIYFAGWTPDPRVPTKVYDWKNHTGKYKM</sequence>
<dbReference type="EMBL" id="KI630443">
    <property type="protein sequence ID" value="EYU39656.1"/>
    <property type="molecule type" value="Genomic_DNA"/>
</dbReference>
<dbReference type="InterPro" id="IPR010264">
    <property type="entry name" value="Self-incomp_S1"/>
</dbReference>
<feature type="signal peptide" evidence="6">
    <location>
        <begin position="1"/>
        <end position="20"/>
    </location>
</feature>
<keyword evidence="8" id="KW-1185">Reference proteome</keyword>
<dbReference type="PROSITE" id="PS51257">
    <property type="entry name" value="PROKAR_LIPOPROTEIN"/>
    <property type="match status" value="1"/>
</dbReference>
<dbReference type="PhylomeDB" id="A0A022RHI8"/>
<comment type="subcellular location">
    <subcellularLocation>
        <location evidence="1 6">Secreted</location>
    </subcellularLocation>
</comment>
<evidence type="ECO:0000256" key="1">
    <source>
        <dbReference type="ARBA" id="ARBA00004613"/>
    </source>
</evidence>
<feature type="chain" id="PRO_5025080119" description="S-protein homolog" evidence="6">
    <location>
        <begin position="21"/>
        <end position="142"/>
    </location>
</feature>
<dbReference type="AlphaFoldDB" id="A0A022RHI8"/>
<organism evidence="7 8">
    <name type="scientific">Erythranthe guttata</name>
    <name type="common">Yellow monkey flower</name>
    <name type="synonym">Mimulus guttatus</name>
    <dbReference type="NCBI Taxonomy" id="4155"/>
    <lineage>
        <taxon>Eukaryota</taxon>
        <taxon>Viridiplantae</taxon>
        <taxon>Streptophyta</taxon>
        <taxon>Embryophyta</taxon>
        <taxon>Tracheophyta</taxon>
        <taxon>Spermatophyta</taxon>
        <taxon>Magnoliopsida</taxon>
        <taxon>eudicotyledons</taxon>
        <taxon>Gunneridae</taxon>
        <taxon>Pentapetalae</taxon>
        <taxon>asterids</taxon>
        <taxon>lamiids</taxon>
        <taxon>Lamiales</taxon>
        <taxon>Phrymaceae</taxon>
        <taxon>Erythranthe</taxon>
    </lineage>
</organism>
<dbReference type="PANTHER" id="PTHR31232:SF61">
    <property type="entry name" value="S-PROTEIN HOMOLOG"/>
    <property type="match status" value="1"/>
</dbReference>
<protein>
    <recommendedName>
        <fullName evidence="6">S-protein homolog</fullName>
    </recommendedName>
</protein>